<keyword evidence="2" id="KW-1003">Cell membrane</keyword>
<evidence type="ECO:0000256" key="3">
    <source>
        <dbReference type="ARBA" id="ARBA00022676"/>
    </source>
</evidence>
<evidence type="ECO:0000256" key="1">
    <source>
        <dbReference type="ARBA" id="ARBA00004236"/>
    </source>
</evidence>
<keyword evidence="5" id="KW-0472">Membrane</keyword>
<dbReference type="Gene3D" id="3.90.550.10">
    <property type="entry name" value="Spore Coat Polysaccharide Biosynthesis Protein SpsA, Chain A"/>
    <property type="match status" value="1"/>
</dbReference>
<evidence type="ECO:0000256" key="4">
    <source>
        <dbReference type="ARBA" id="ARBA00022679"/>
    </source>
</evidence>
<dbReference type="Pfam" id="PF00535">
    <property type="entry name" value="Glycos_transf_2"/>
    <property type="match status" value="1"/>
</dbReference>
<dbReference type="SUPFAM" id="SSF53448">
    <property type="entry name" value="Nucleotide-diphospho-sugar transferases"/>
    <property type="match status" value="1"/>
</dbReference>
<dbReference type="PANTHER" id="PTHR43646">
    <property type="entry name" value="GLYCOSYLTRANSFERASE"/>
    <property type="match status" value="1"/>
</dbReference>
<dbReference type="GO" id="GO:0005886">
    <property type="term" value="C:plasma membrane"/>
    <property type="evidence" value="ECO:0007669"/>
    <property type="project" value="UniProtKB-SubCell"/>
</dbReference>
<comment type="subcellular location">
    <subcellularLocation>
        <location evidence="1">Cell membrane</location>
    </subcellularLocation>
</comment>
<dbReference type="AlphaFoldDB" id="A0A3B0SWS6"/>
<evidence type="ECO:0000256" key="2">
    <source>
        <dbReference type="ARBA" id="ARBA00022475"/>
    </source>
</evidence>
<gene>
    <name evidence="7" type="ORF">MNBD_ALPHA09-1635</name>
</gene>
<dbReference type="InterPro" id="IPR029044">
    <property type="entry name" value="Nucleotide-diphossugar_trans"/>
</dbReference>
<keyword evidence="3" id="KW-0328">Glycosyltransferase</keyword>
<evidence type="ECO:0000256" key="5">
    <source>
        <dbReference type="ARBA" id="ARBA00023136"/>
    </source>
</evidence>
<proteinExistence type="predicted"/>
<organism evidence="7">
    <name type="scientific">hydrothermal vent metagenome</name>
    <dbReference type="NCBI Taxonomy" id="652676"/>
    <lineage>
        <taxon>unclassified sequences</taxon>
        <taxon>metagenomes</taxon>
        <taxon>ecological metagenomes</taxon>
    </lineage>
</organism>
<dbReference type="InterPro" id="IPR026461">
    <property type="entry name" value="Trfase_2_rSAM/seldom_assoc"/>
</dbReference>
<evidence type="ECO:0000259" key="6">
    <source>
        <dbReference type="Pfam" id="PF00535"/>
    </source>
</evidence>
<dbReference type="InterPro" id="IPR001173">
    <property type="entry name" value="Glyco_trans_2-like"/>
</dbReference>
<dbReference type="GO" id="GO:0016757">
    <property type="term" value="F:glycosyltransferase activity"/>
    <property type="evidence" value="ECO:0007669"/>
    <property type="project" value="UniProtKB-KW"/>
</dbReference>
<dbReference type="EMBL" id="UOEM01000002">
    <property type="protein sequence ID" value="VAW09998.1"/>
    <property type="molecule type" value="Genomic_DNA"/>
</dbReference>
<sequence length="227" mass="24319">MITVVIPTLNAAPALGRTLAALVPAAVEGLVKEVVIADGGSTDGTASIADAAGARLVATAPGRGGQLAAGADEARGRWLLFLHADTVLEPGYIAEVAAFCRRTAPSEPKAAVFRFALDDDRFAARLLEFGVRFRTGVIGLPYGDQGLLIGADAYRRLGGYKPLPLMEDVELVRRLGRGAITRFATRAVTSAERYRREGYGRRVARNITCLALYFLGVAPRRIAEFYR</sequence>
<dbReference type="CDD" id="cd02522">
    <property type="entry name" value="GT_2_like_a"/>
    <property type="match status" value="1"/>
</dbReference>
<protein>
    <submittedName>
        <fullName evidence="7">Glycosyl transferase, group 2 family</fullName>
    </submittedName>
</protein>
<feature type="domain" description="Glycosyltransferase 2-like" evidence="6">
    <location>
        <begin position="3"/>
        <end position="102"/>
    </location>
</feature>
<dbReference type="PANTHER" id="PTHR43646:SF2">
    <property type="entry name" value="GLYCOSYLTRANSFERASE 2-LIKE DOMAIN-CONTAINING PROTEIN"/>
    <property type="match status" value="1"/>
</dbReference>
<accession>A0A3B0SWS6</accession>
<reference evidence="7" key="1">
    <citation type="submission" date="2018-06" db="EMBL/GenBank/DDBJ databases">
        <authorList>
            <person name="Zhirakovskaya E."/>
        </authorList>
    </citation>
    <scope>NUCLEOTIDE SEQUENCE</scope>
</reference>
<dbReference type="NCBIfam" id="TIGR04283">
    <property type="entry name" value="glyco_like_mftF"/>
    <property type="match status" value="1"/>
</dbReference>
<name>A0A3B0SWS6_9ZZZZ</name>
<evidence type="ECO:0000313" key="7">
    <source>
        <dbReference type="EMBL" id="VAW09998.1"/>
    </source>
</evidence>
<keyword evidence="4 7" id="KW-0808">Transferase</keyword>